<dbReference type="Proteomes" id="UP001239111">
    <property type="component" value="Chromosome 2"/>
</dbReference>
<reference evidence="1" key="1">
    <citation type="submission" date="2023-04" db="EMBL/GenBank/DDBJ databases">
        <title>A chromosome-level genome assembly of the parasitoid wasp Eretmocerus hayati.</title>
        <authorList>
            <person name="Zhong Y."/>
            <person name="Liu S."/>
            <person name="Liu Y."/>
        </authorList>
    </citation>
    <scope>NUCLEOTIDE SEQUENCE</scope>
    <source>
        <strain evidence="1">ZJU_SS_LIU_2023</strain>
    </source>
</reference>
<name>A0ACC2P778_9HYME</name>
<sequence>MAKVEESLKRLSVDNSMEKISENTLSNVQGEMIISVEETIAKDDQNYILGISGYQGDPEFRVAAYLSDHSCVIYSAGEDFNQIASLNHNLSPIVGVKFSSTSRNIIYTASNDGNITACDLRAKGKIIAEFKDNTEDGKLKPLASFDVSSDERLLVGGTEHFGGDAFILFWDVRYNNSKFSCKNNLLGGYWESHMDDITSLSFHSDRRDVLASGSTDGLINIYDLTQSSEDSALTYSLNTENSVDRIGWLSNDNLWCTTHTHSLQLWSCEDATPYSKFERDNLAPLQGGEPDDCYLVRIHPRSAFGNPFLLAGSSSTKGEFLKCLSFSNNKLGQYYSMIGNRQIVRDSWYHEKSGSLVTGGESGVINIWKQTEVPLIQRNANLKRSTKIGADKVRNDKNHRSKPY</sequence>
<protein>
    <submittedName>
        <fullName evidence="1">Uncharacterized protein</fullName>
    </submittedName>
</protein>
<evidence type="ECO:0000313" key="1">
    <source>
        <dbReference type="EMBL" id="KAJ8679292.1"/>
    </source>
</evidence>
<keyword evidence="2" id="KW-1185">Reference proteome</keyword>
<gene>
    <name evidence="1" type="ORF">QAD02_015079</name>
</gene>
<proteinExistence type="predicted"/>
<evidence type="ECO:0000313" key="2">
    <source>
        <dbReference type="Proteomes" id="UP001239111"/>
    </source>
</evidence>
<dbReference type="EMBL" id="CM056742">
    <property type="protein sequence ID" value="KAJ8679292.1"/>
    <property type="molecule type" value="Genomic_DNA"/>
</dbReference>
<comment type="caution">
    <text evidence="1">The sequence shown here is derived from an EMBL/GenBank/DDBJ whole genome shotgun (WGS) entry which is preliminary data.</text>
</comment>
<accession>A0ACC2P778</accession>
<organism evidence="1 2">
    <name type="scientific">Eretmocerus hayati</name>
    <dbReference type="NCBI Taxonomy" id="131215"/>
    <lineage>
        <taxon>Eukaryota</taxon>
        <taxon>Metazoa</taxon>
        <taxon>Ecdysozoa</taxon>
        <taxon>Arthropoda</taxon>
        <taxon>Hexapoda</taxon>
        <taxon>Insecta</taxon>
        <taxon>Pterygota</taxon>
        <taxon>Neoptera</taxon>
        <taxon>Endopterygota</taxon>
        <taxon>Hymenoptera</taxon>
        <taxon>Apocrita</taxon>
        <taxon>Proctotrupomorpha</taxon>
        <taxon>Chalcidoidea</taxon>
        <taxon>Aphelinidae</taxon>
        <taxon>Aphelininae</taxon>
        <taxon>Eretmocerus</taxon>
    </lineage>
</organism>